<evidence type="ECO:0000313" key="18">
    <source>
        <dbReference type="EMBL" id="AOS50858.1"/>
    </source>
</evidence>
<dbReference type="GO" id="GO:0042025">
    <property type="term" value="C:host cell nucleus"/>
    <property type="evidence" value="ECO:0007669"/>
    <property type="project" value="UniProtKB-SubCell"/>
</dbReference>
<evidence type="ECO:0000256" key="8">
    <source>
        <dbReference type="ARBA" id="ARBA00022561"/>
    </source>
</evidence>
<dbReference type="GO" id="GO:0003723">
    <property type="term" value="F:RNA binding"/>
    <property type="evidence" value="ECO:0007669"/>
    <property type="project" value="UniProtKB-UniRule"/>
</dbReference>
<keyword evidence="12 17" id="KW-0694">RNA-binding</keyword>
<keyword evidence="11 17" id="KW-0946">Virion</keyword>
<organism evidence="18">
    <name type="scientific">Rift valley fever virus</name>
    <name type="common">RVFV</name>
    <dbReference type="NCBI Taxonomy" id="11588"/>
    <lineage>
        <taxon>Viruses</taxon>
        <taxon>Riboviria</taxon>
        <taxon>Orthornavirae</taxon>
        <taxon>Negarnaviricota</taxon>
        <taxon>Polyploviricotina</taxon>
        <taxon>Bunyaviricetes</taxon>
        <taxon>Hareavirales</taxon>
        <taxon>Phenuiviridae</taxon>
        <taxon>Phlebovirus</taxon>
        <taxon>Phlebovirus riftense</taxon>
    </lineage>
</organism>
<keyword evidence="15 17" id="KW-0687">Ribonucleoprotein</keyword>
<sequence length="245" mass="27441">MDNYQELAIQFAAQAVDRNEIEQWVREFAYQGFDARRVIELLKQYGGADWEKDAKKMIVLALTRGNKPRRMMMKMSKEGKATVEALINKYKLKEGNPSRDELTLSRVAAALAGWTCHALVVLSEWLPVTGTTMDGLSPAYPRHMMHPSFAGMVDPSLPEDYLRAILDAHSLYLLQFSRVINPNLRGRTKEEVAATFTQPMNAAVNSNFISHEKRREFLKAFGLVDSNGKPSAAVMAAAQAYKTAA</sequence>
<keyword evidence="9" id="KW-1048">Host nucleus</keyword>
<evidence type="ECO:0000256" key="11">
    <source>
        <dbReference type="ARBA" id="ARBA00022844"/>
    </source>
</evidence>
<dbReference type="Pfam" id="PF05733">
    <property type="entry name" value="Tenui_N"/>
    <property type="match status" value="1"/>
</dbReference>
<evidence type="ECO:0000256" key="12">
    <source>
        <dbReference type="ARBA" id="ARBA00022884"/>
    </source>
</evidence>
<organismHost>
    <name type="scientific">Capra hircus</name>
    <name type="common">Goat</name>
    <dbReference type="NCBI Taxonomy" id="9925"/>
</organismHost>
<evidence type="ECO:0000256" key="17">
    <source>
        <dbReference type="PIRNR" id="PIRNR003953"/>
    </source>
</evidence>
<organismHost>
    <name type="scientific">Aedes</name>
    <dbReference type="NCBI Taxonomy" id="7158"/>
</organismHost>
<dbReference type="EMBL" id="KX611607">
    <property type="protein sequence ID" value="AOS50858.1"/>
    <property type="molecule type" value="Genomic_RNA"/>
</dbReference>
<evidence type="ECO:0000256" key="7">
    <source>
        <dbReference type="ARBA" id="ARBA00014389"/>
    </source>
</evidence>
<evidence type="ECO:0000256" key="6">
    <source>
        <dbReference type="ARBA" id="ARBA00005299"/>
    </source>
</evidence>
<dbReference type="InterPro" id="IPR015971">
    <property type="entry name" value="Nucleocapsid_Phlebovirus"/>
</dbReference>
<evidence type="ECO:0000256" key="16">
    <source>
        <dbReference type="ARBA" id="ARBA00046628"/>
    </source>
</evidence>
<dbReference type="PIRSF" id="PIRSF003953">
    <property type="entry name" value="N_PhelboV"/>
    <property type="match status" value="1"/>
</dbReference>
<keyword evidence="14" id="KW-1035">Host cytoplasm</keyword>
<comment type="subunit">
    <text evidence="16">Homodimer. Homohexamer; ring-shaped, necessary to form the nucleocapsid. Homopentamers; opened pentamers in solution. Binds to viral genomic RNA. Interacts with glycoprotein Gn; this interaction allows packaging of nucleocapsids into virions.</text>
</comment>
<evidence type="ECO:0000256" key="3">
    <source>
        <dbReference type="ARBA" id="ARBA00004192"/>
    </source>
</evidence>
<evidence type="ECO:0000256" key="2">
    <source>
        <dbReference type="ARBA" id="ARBA00004147"/>
    </source>
</evidence>
<evidence type="ECO:0000256" key="13">
    <source>
        <dbReference type="ARBA" id="ARBA00023086"/>
    </source>
</evidence>
<evidence type="ECO:0000256" key="10">
    <source>
        <dbReference type="ARBA" id="ARBA00022812"/>
    </source>
</evidence>
<organismHost>
    <name type="scientific">Homo sapiens</name>
    <name type="common">Human</name>
    <dbReference type="NCBI Taxonomy" id="9606"/>
</organismHost>
<keyword evidence="8 17" id="KW-0167">Capsid protein</keyword>
<organismHost>
    <name type="scientific">Bos taurus x Bison bison</name>
    <name type="common">beefalo</name>
    <dbReference type="NCBI Taxonomy" id="297284"/>
</organismHost>
<protein>
    <recommendedName>
        <fullName evidence="7 17">Nucleoprotein</fullName>
    </recommendedName>
</protein>
<reference evidence="18" key="1">
    <citation type="submission" date="2016-07" db="EMBL/GenBank/DDBJ databases">
        <authorList>
            <person name="Pan Y."/>
            <person name="Cui S."/>
            <person name="Sun Y."/>
            <person name="Li J."/>
            <person name="Lv Y."/>
            <person name="Dou X."/>
            <person name="Li X."/>
            <person name="Tian L."/>
            <person name="He Z."/>
            <person name="Li X."/>
            <person name="Chen L."/>
            <person name="Wang Q."/>
        </authorList>
    </citation>
    <scope>NUCLEOTIDE SEQUENCE</scope>
    <source>
        <strain evidence="18">Beijing-01</strain>
    </source>
</reference>
<organismHost>
    <name type="scientific">Phlebotomus papatasi</name>
    <name type="common">Sandfly</name>
    <dbReference type="NCBI Taxonomy" id="29031"/>
</organismHost>
<evidence type="ECO:0000256" key="9">
    <source>
        <dbReference type="ARBA" id="ARBA00022562"/>
    </source>
</evidence>
<evidence type="ECO:0000256" key="15">
    <source>
        <dbReference type="ARBA" id="ARBA00023274"/>
    </source>
</evidence>
<organismHost>
    <name type="scientific">Bos taurus</name>
    <name type="common">Bovine</name>
    <dbReference type="NCBI Taxonomy" id="9913"/>
</organismHost>
<dbReference type="GO" id="GO:0044172">
    <property type="term" value="C:host cell endoplasmic reticulum-Golgi intermediate compartment"/>
    <property type="evidence" value="ECO:0007669"/>
    <property type="project" value="UniProtKB-SubCell"/>
</dbReference>
<proteinExistence type="inferred from homology"/>
<name>A0A1D8BAW8_RVFV</name>
<comment type="similarity">
    <text evidence="6 17">Belongs to the phlebovirus nucleocapsid protein family.</text>
</comment>
<keyword evidence="10" id="KW-1040">Host Golgi apparatus</keyword>
<evidence type="ECO:0000256" key="1">
    <source>
        <dbReference type="ARBA" id="ARBA00004136"/>
    </source>
</evidence>
<dbReference type="GO" id="GO:0044177">
    <property type="term" value="C:host cell Golgi apparatus"/>
    <property type="evidence" value="ECO:0007669"/>
    <property type="project" value="UniProtKB-SubCell"/>
</dbReference>
<evidence type="ECO:0000256" key="14">
    <source>
        <dbReference type="ARBA" id="ARBA00023200"/>
    </source>
</evidence>
<organismHost>
    <name type="scientific">Camelus bactrianus</name>
    <name type="common">Bactrian camel</name>
    <dbReference type="NCBI Taxonomy" id="9837"/>
</organismHost>
<keyword evidence="13 17" id="KW-0543">Viral nucleoprotein</keyword>
<evidence type="ECO:0000256" key="4">
    <source>
        <dbReference type="ARBA" id="ARBA00004328"/>
    </source>
</evidence>
<gene>
    <name evidence="18" type="primary">NP</name>
</gene>
<dbReference type="GO" id="GO:1990904">
    <property type="term" value="C:ribonucleoprotein complex"/>
    <property type="evidence" value="ECO:0007669"/>
    <property type="project" value="UniProtKB-KW"/>
</dbReference>
<accession>A0A1D8BAW8</accession>
<organismHost>
    <name type="scientific">Ovis aries</name>
    <name type="common">Sheep</name>
    <dbReference type="NCBI Taxonomy" id="9940"/>
</organismHost>
<evidence type="ECO:0000256" key="5">
    <source>
        <dbReference type="ARBA" id="ARBA00004452"/>
    </source>
</evidence>
<dbReference type="GO" id="GO:0019013">
    <property type="term" value="C:viral nucleocapsid"/>
    <property type="evidence" value="ECO:0007669"/>
    <property type="project" value="UniProtKB-UniRule"/>
</dbReference>
<dbReference type="InterPro" id="IPR009522">
    <property type="entry name" value="Capsid_Phlebovir/Tenuivir"/>
</dbReference>
<comment type="subcellular location">
    <subcellularLocation>
        <location evidence="1">Host Golgi apparatus</location>
    </subcellularLocation>
    <subcellularLocation>
        <location evidence="3">Host cytoplasm</location>
    </subcellularLocation>
    <subcellularLocation>
        <location evidence="5">Host endoplasmic reticulum-Golgi intermediate compartment</location>
    </subcellularLocation>
    <subcellularLocation>
        <location evidence="2">Host nucleus</location>
    </subcellularLocation>
    <subcellularLocation>
        <location evidence="4 17">Virion</location>
    </subcellularLocation>
</comment>